<sequence length="314" mass="33081">MAMEFRALLRDERRRAAEAATVSAPAPAPRPSTVATVSGHTLARAEPPPPLLALSARAPRRLSRTRALAAGPCDVLYDANFFEAHEERALRECVLHPAFADSWRQLRGRTLLNFGGEPTADGIALEPLPQFCAAVCDALVQTGIFPVDAPPNHVLINRYEPGQGLMPHQDGPLYEPLVAIVSLGGPAMLDFWESVAHSVRGRAEHGGALPAASYLCEPRSLLVFHGDAYARFFHGIAERTADPMHGAVANAHMLGDRAASAEGALALLRGERLSLTVRRVSVGGAASGSGTSASPGAGSNTDEPGPVPDVAHGR</sequence>
<name>A0A8J6CI41_DIALT</name>
<keyword evidence="11" id="KW-1185">Reference proteome</keyword>
<dbReference type="Gene3D" id="2.60.120.1520">
    <property type="match status" value="1"/>
</dbReference>
<evidence type="ECO:0000256" key="4">
    <source>
        <dbReference type="ARBA" id="ARBA00022964"/>
    </source>
</evidence>
<dbReference type="AlphaFoldDB" id="A0A8J6CI41"/>
<feature type="domain" description="Fe2OG dioxygenase" evidence="9">
    <location>
        <begin position="150"/>
        <end position="281"/>
    </location>
</feature>
<gene>
    <name evidence="10" type="ORF">KFE25_013496</name>
</gene>
<dbReference type="EMBL" id="JAGTXO010000004">
    <property type="protein sequence ID" value="KAG8468413.1"/>
    <property type="molecule type" value="Genomic_DNA"/>
</dbReference>
<dbReference type="SUPFAM" id="SSF51197">
    <property type="entry name" value="Clavaminate synthase-like"/>
    <property type="match status" value="1"/>
</dbReference>
<keyword evidence="5" id="KW-0560">Oxidoreductase</keyword>
<evidence type="ECO:0000313" key="10">
    <source>
        <dbReference type="EMBL" id="KAG8468413.1"/>
    </source>
</evidence>
<dbReference type="InterPro" id="IPR032862">
    <property type="entry name" value="ALKBH6"/>
</dbReference>
<evidence type="ECO:0000256" key="1">
    <source>
        <dbReference type="ARBA" id="ARBA00004123"/>
    </source>
</evidence>
<evidence type="ECO:0000256" key="5">
    <source>
        <dbReference type="ARBA" id="ARBA00023002"/>
    </source>
</evidence>
<dbReference type="InterPro" id="IPR005123">
    <property type="entry name" value="Oxoglu/Fe-dep_dioxygenase_dom"/>
</dbReference>
<dbReference type="Proteomes" id="UP000751190">
    <property type="component" value="Unassembled WGS sequence"/>
</dbReference>
<dbReference type="PROSITE" id="PS51471">
    <property type="entry name" value="FE2OG_OXY"/>
    <property type="match status" value="1"/>
</dbReference>
<feature type="region of interest" description="Disordered" evidence="8">
    <location>
        <begin position="283"/>
        <end position="314"/>
    </location>
</feature>
<dbReference type="GO" id="GO:0005634">
    <property type="term" value="C:nucleus"/>
    <property type="evidence" value="ECO:0007669"/>
    <property type="project" value="UniProtKB-SubCell"/>
</dbReference>
<protein>
    <recommendedName>
        <fullName evidence="9">Fe2OG dioxygenase domain-containing protein</fullName>
    </recommendedName>
</protein>
<evidence type="ECO:0000256" key="6">
    <source>
        <dbReference type="ARBA" id="ARBA00023004"/>
    </source>
</evidence>
<dbReference type="PANTHER" id="PTHR46030:SF1">
    <property type="entry name" value="ALPHA-KETOGLUTARATE-DEPENDENT DIOXYGENASE ALKB HOMOLOG 6"/>
    <property type="match status" value="1"/>
</dbReference>
<organism evidence="10 11">
    <name type="scientific">Diacronema lutheri</name>
    <name type="common">Unicellular marine alga</name>
    <name type="synonym">Monochrysis lutheri</name>
    <dbReference type="NCBI Taxonomy" id="2081491"/>
    <lineage>
        <taxon>Eukaryota</taxon>
        <taxon>Haptista</taxon>
        <taxon>Haptophyta</taxon>
        <taxon>Pavlovophyceae</taxon>
        <taxon>Pavlovales</taxon>
        <taxon>Pavlovaceae</taxon>
        <taxon>Diacronema</taxon>
    </lineage>
</organism>
<keyword evidence="6" id="KW-0408">Iron</keyword>
<dbReference type="PANTHER" id="PTHR46030">
    <property type="entry name" value="ALPHA-KETOGLUTARATE-DEPENDENT DIOXYGENASE ALKB HOMOLOG 6"/>
    <property type="match status" value="1"/>
</dbReference>
<dbReference type="InterPro" id="IPR027450">
    <property type="entry name" value="AlkB-like"/>
</dbReference>
<evidence type="ECO:0000256" key="7">
    <source>
        <dbReference type="ARBA" id="ARBA00023242"/>
    </source>
</evidence>
<dbReference type="Pfam" id="PF13532">
    <property type="entry name" value="2OG-FeII_Oxy_2"/>
    <property type="match status" value="1"/>
</dbReference>
<evidence type="ECO:0000256" key="8">
    <source>
        <dbReference type="SAM" id="MobiDB-lite"/>
    </source>
</evidence>
<evidence type="ECO:0000313" key="11">
    <source>
        <dbReference type="Proteomes" id="UP000751190"/>
    </source>
</evidence>
<keyword evidence="7" id="KW-0539">Nucleus</keyword>
<dbReference type="OrthoDB" id="412814at2759"/>
<keyword evidence="4" id="KW-0223">Dioxygenase</keyword>
<evidence type="ECO:0000256" key="3">
    <source>
        <dbReference type="ARBA" id="ARBA00022723"/>
    </source>
</evidence>
<evidence type="ECO:0000259" key="9">
    <source>
        <dbReference type="PROSITE" id="PS51471"/>
    </source>
</evidence>
<comment type="similarity">
    <text evidence="2">Belongs to the alkB family.</text>
</comment>
<evidence type="ECO:0000256" key="2">
    <source>
        <dbReference type="ARBA" id="ARBA00007879"/>
    </source>
</evidence>
<comment type="caution">
    <text evidence="10">The sequence shown here is derived from an EMBL/GenBank/DDBJ whole genome shotgun (WGS) entry which is preliminary data.</text>
</comment>
<keyword evidence="3" id="KW-0479">Metal-binding</keyword>
<dbReference type="GO" id="GO:0046872">
    <property type="term" value="F:metal ion binding"/>
    <property type="evidence" value="ECO:0007669"/>
    <property type="project" value="UniProtKB-KW"/>
</dbReference>
<accession>A0A8J6CI41</accession>
<dbReference type="OMA" id="FEAHEER"/>
<feature type="compositionally biased region" description="Low complexity" evidence="8">
    <location>
        <begin position="283"/>
        <end position="299"/>
    </location>
</feature>
<comment type="subcellular location">
    <subcellularLocation>
        <location evidence="1">Nucleus</location>
    </subcellularLocation>
</comment>
<proteinExistence type="inferred from homology"/>
<dbReference type="GO" id="GO:0051213">
    <property type="term" value="F:dioxygenase activity"/>
    <property type="evidence" value="ECO:0007669"/>
    <property type="project" value="UniProtKB-KW"/>
</dbReference>
<reference evidence="10" key="1">
    <citation type="submission" date="2021-05" db="EMBL/GenBank/DDBJ databases">
        <title>The genome of the haptophyte Pavlova lutheri (Diacronema luteri, Pavlovales) - a model for lipid biosynthesis in eukaryotic algae.</title>
        <authorList>
            <person name="Hulatt C.J."/>
            <person name="Posewitz M.C."/>
        </authorList>
    </citation>
    <scope>NUCLEOTIDE SEQUENCE</scope>
    <source>
        <strain evidence="10">NIVA-4/92</strain>
    </source>
</reference>